<protein>
    <recommendedName>
        <fullName evidence="1">PTS EIIA type-2 domain-containing protein</fullName>
    </recommendedName>
</protein>
<feature type="domain" description="PTS EIIA type-2" evidence="1">
    <location>
        <begin position="7"/>
        <end position="149"/>
    </location>
</feature>
<dbReference type="EMBL" id="CADCVI010000017">
    <property type="protein sequence ID" value="CAA9456888.1"/>
    <property type="molecule type" value="Genomic_DNA"/>
</dbReference>
<organism evidence="2">
    <name type="scientific">uncultured Rubrobacteraceae bacterium</name>
    <dbReference type="NCBI Taxonomy" id="349277"/>
    <lineage>
        <taxon>Bacteria</taxon>
        <taxon>Bacillati</taxon>
        <taxon>Actinomycetota</taxon>
        <taxon>Rubrobacteria</taxon>
        <taxon>Rubrobacterales</taxon>
        <taxon>Rubrobacteraceae</taxon>
        <taxon>environmental samples</taxon>
    </lineage>
</organism>
<dbReference type="CDD" id="cd00211">
    <property type="entry name" value="PTS_IIA_fru"/>
    <property type="match status" value="1"/>
</dbReference>
<dbReference type="Pfam" id="PF00359">
    <property type="entry name" value="PTS_EIIA_2"/>
    <property type="match status" value="1"/>
</dbReference>
<dbReference type="InterPro" id="IPR051541">
    <property type="entry name" value="PTS_SugarTrans_NitroReg"/>
</dbReference>
<dbReference type="PANTHER" id="PTHR47738">
    <property type="entry name" value="PTS SYSTEM FRUCTOSE-LIKE EIIA COMPONENT-RELATED"/>
    <property type="match status" value="1"/>
</dbReference>
<evidence type="ECO:0000259" key="1">
    <source>
        <dbReference type="PROSITE" id="PS51094"/>
    </source>
</evidence>
<name>A0A6J4R4B1_9ACTN</name>
<sequence>MSPTIDDITNANLVALDVEVNDRWGAIDALADLLDADGRLTDQGAYVSAVRAREEETGGTAMEMGIAIPHAKSSGVSSAGVAFLRTREPIDFGDEKADLIFLIAAPEGEHNIHVTVLSQLARRLVHERFRTALRSAGTPEEVVDLMRQEVKLKK</sequence>
<dbReference type="PROSITE" id="PS51094">
    <property type="entry name" value="PTS_EIIA_TYPE_2"/>
    <property type="match status" value="1"/>
</dbReference>
<dbReference type="Gene3D" id="3.40.930.10">
    <property type="entry name" value="Mannitol-specific EII, Chain A"/>
    <property type="match status" value="1"/>
</dbReference>
<evidence type="ECO:0000313" key="2">
    <source>
        <dbReference type="EMBL" id="CAA9456888.1"/>
    </source>
</evidence>
<proteinExistence type="predicted"/>
<gene>
    <name evidence="2" type="ORF">AVDCRST_MAG25-235</name>
</gene>
<reference evidence="2" key="1">
    <citation type="submission" date="2020-02" db="EMBL/GenBank/DDBJ databases">
        <authorList>
            <person name="Meier V. D."/>
        </authorList>
    </citation>
    <scope>NUCLEOTIDE SEQUENCE</scope>
    <source>
        <strain evidence="2">AVDCRST_MAG25</strain>
    </source>
</reference>
<accession>A0A6J4R4B1</accession>
<dbReference type="SUPFAM" id="SSF55804">
    <property type="entry name" value="Phoshotransferase/anion transport protein"/>
    <property type="match status" value="1"/>
</dbReference>
<dbReference type="AlphaFoldDB" id="A0A6J4R4B1"/>
<dbReference type="PANTHER" id="PTHR47738:SF2">
    <property type="entry name" value="PTS SYSTEM FRUCTOSE-LIKE EIIA COMPONENT"/>
    <property type="match status" value="1"/>
</dbReference>
<dbReference type="InterPro" id="IPR016152">
    <property type="entry name" value="PTrfase/Anion_transptr"/>
</dbReference>
<dbReference type="InterPro" id="IPR002178">
    <property type="entry name" value="PTS_EIIA_type-2_dom"/>
</dbReference>